<dbReference type="InterPro" id="IPR000086">
    <property type="entry name" value="NUDIX_hydrolase_dom"/>
</dbReference>
<feature type="region of interest" description="Disordered" evidence="5">
    <location>
        <begin position="185"/>
        <end position="223"/>
    </location>
</feature>
<dbReference type="PANTHER" id="PTHR11839">
    <property type="entry name" value="UDP/ADP-SUGAR PYROPHOSPHATASE"/>
    <property type="match status" value="1"/>
</dbReference>
<dbReference type="Proteomes" id="UP000400924">
    <property type="component" value="Unassembled WGS sequence"/>
</dbReference>
<comment type="cofactor">
    <cofactor evidence="1">
        <name>Mg(2+)</name>
        <dbReference type="ChEBI" id="CHEBI:18420"/>
    </cofactor>
</comment>
<evidence type="ECO:0000313" key="7">
    <source>
        <dbReference type="EMBL" id="MPY58638.1"/>
    </source>
</evidence>
<dbReference type="InterPro" id="IPR015797">
    <property type="entry name" value="NUDIX_hydrolase-like_dom_sf"/>
</dbReference>
<evidence type="ECO:0000256" key="2">
    <source>
        <dbReference type="ARBA" id="ARBA00005582"/>
    </source>
</evidence>
<evidence type="ECO:0000256" key="1">
    <source>
        <dbReference type="ARBA" id="ARBA00001946"/>
    </source>
</evidence>
<dbReference type="GO" id="GO:0019693">
    <property type="term" value="P:ribose phosphate metabolic process"/>
    <property type="evidence" value="ECO:0007669"/>
    <property type="project" value="TreeGrafter"/>
</dbReference>
<dbReference type="PRINTS" id="PR00502">
    <property type="entry name" value="NUDIXFAMILY"/>
</dbReference>
<reference evidence="7 8" key="1">
    <citation type="submission" date="2019-07" db="EMBL/GenBank/DDBJ databases">
        <title>New species of Amycolatopsis and Streptomyces.</title>
        <authorList>
            <person name="Duangmal K."/>
            <person name="Teo W.F.A."/>
            <person name="Lipun K."/>
        </authorList>
    </citation>
    <scope>NUCLEOTIDE SEQUENCE [LARGE SCALE GENOMIC DNA]</scope>
    <source>
        <strain evidence="7 8">NBRC 106415</strain>
    </source>
</reference>
<dbReference type="CDD" id="cd03424">
    <property type="entry name" value="NUDIX_ADPRase_Nudt5_UGPPase_Nudt14"/>
    <property type="match status" value="1"/>
</dbReference>
<comment type="similarity">
    <text evidence="2 4">Belongs to the Nudix hydrolase family.</text>
</comment>
<dbReference type="SUPFAM" id="SSF55811">
    <property type="entry name" value="Nudix"/>
    <property type="match status" value="1"/>
</dbReference>
<evidence type="ECO:0000313" key="8">
    <source>
        <dbReference type="Proteomes" id="UP000400924"/>
    </source>
</evidence>
<dbReference type="Gene3D" id="3.90.79.10">
    <property type="entry name" value="Nucleoside Triphosphate Pyrophosphohydrolase"/>
    <property type="match status" value="1"/>
</dbReference>
<evidence type="ECO:0000256" key="3">
    <source>
        <dbReference type="ARBA" id="ARBA00022801"/>
    </source>
</evidence>
<dbReference type="PROSITE" id="PS00893">
    <property type="entry name" value="NUDIX_BOX"/>
    <property type="match status" value="1"/>
</dbReference>
<feature type="domain" description="Nudix hydrolase" evidence="6">
    <location>
        <begin position="35"/>
        <end position="164"/>
    </location>
</feature>
<dbReference type="EMBL" id="VJZC01000094">
    <property type="protein sequence ID" value="MPY58638.1"/>
    <property type="molecule type" value="Genomic_DNA"/>
</dbReference>
<organism evidence="7 8">
    <name type="scientific">Streptomyces spongiae</name>
    <dbReference type="NCBI Taxonomy" id="565072"/>
    <lineage>
        <taxon>Bacteria</taxon>
        <taxon>Bacillati</taxon>
        <taxon>Actinomycetota</taxon>
        <taxon>Actinomycetes</taxon>
        <taxon>Kitasatosporales</taxon>
        <taxon>Streptomycetaceae</taxon>
        <taxon>Streptomyces</taxon>
    </lineage>
</organism>
<dbReference type="AlphaFoldDB" id="A0A5N8XI35"/>
<dbReference type="PANTHER" id="PTHR11839:SF18">
    <property type="entry name" value="NUDIX HYDROLASE DOMAIN-CONTAINING PROTEIN"/>
    <property type="match status" value="1"/>
</dbReference>
<dbReference type="RefSeq" id="WP_152772174.1">
    <property type="nucleotide sequence ID" value="NZ_VJZC01000094.1"/>
</dbReference>
<accession>A0A5N8XI35</accession>
<keyword evidence="8" id="KW-1185">Reference proteome</keyword>
<gene>
    <name evidence="7" type="ORF">FNH08_16150</name>
</gene>
<feature type="compositionally biased region" description="Low complexity" evidence="5">
    <location>
        <begin position="185"/>
        <end position="208"/>
    </location>
</feature>
<dbReference type="PROSITE" id="PS51462">
    <property type="entry name" value="NUDIX"/>
    <property type="match status" value="1"/>
</dbReference>
<dbReference type="InterPro" id="IPR020476">
    <property type="entry name" value="Nudix_hydrolase"/>
</dbReference>
<dbReference type="GO" id="GO:0016462">
    <property type="term" value="F:pyrophosphatase activity"/>
    <property type="evidence" value="ECO:0007669"/>
    <property type="project" value="UniProtKB-ARBA"/>
</dbReference>
<dbReference type="OrthoDB" id="177518at2"/>
<keyword evidence="3 4" id="KW-0378">Hydrolase</keyword>
<protein>
    <submittedName>
        <fullName evidence="7">NUDIX hydrolase</fullName>
    </submittedName>
</protein>
<evidence type="ECO:0000256" key="4">
    <source>
        <dbReference type="RuleBase" id="RU003476"/>
    </source>
</evidence>
<dbReference type="GO" id="GO:0006753">
    <property type="term" value="P:nucleoside phosphate metabolic process"/>
    <property type="evidence" value="ECO:0007669"/>
    <property type="project" value="TreeGrafter"/>
</dbReference>
<comment type="caution">
    <text evidence="7">The sequence shown here is derived from an EMBL/GenBank/DDBJ whole genome shotgun (WGS) entry which is preliminary data.</text>
</comment>
<evidence type="ECO:0000259" key="6">
    <source>
        <dbReference type="PROSITE" id="PS51462"/>
    </source>
</evidence>
<dbReference type="InterPro" id="IPR020084">
    <property type="entry name" value="NUDIX_hydrolase_CS"/>
</dbReference>
<proteinExistence type="inferred from homology"/>
<sequence length="223" mass="23466">MTAAAPRAVFRTPWLTVREALESEPSGTQRSWYYLDHPGCALVLPVTADGTLLLIRSWRIAVRQWCLEAPAGRCEPGESPEETARRELAEETGARAGALHPLGTVWPSSGSSNEEVHLFLAPDVRSGMPHHDDGEVIRQRPVPVDDALALAISGELQDGPTALALLRAHRRGLLPAVAPASAAVSPAALTDSATAEARPAATTAAPLATPGPGPAPKNPKEAR</sequence>
<dbReference type="Pfam" id="PF00293">
    <property type="entry name" value="NUDIX"/>
    <property type="match status" value="1"/>
</dbReference>
<name>A0A5N8XI35_9ACTN</name>
<evidence type="ECO:0000256" key="5">
    <source>
        <dbReference type="SAM" id="MobiDB-lite"/>
    </source>
</evidence>